<keyword evidence="1" id="KW-0472">Membrane</keyword>
<dbReference type="AlphaFoldDB" id="A0A2P8IJD5"/>
<organism evidence="2 3">
    <name type="scientific">Saccharothrix carnea</name>
    <dbReference type="NCBI Taxonomy" id="1280637"/>
    <lineage>
        <taxon>Bacteria</taxon>
        <taxon>Bacillati</taxon>
        <taxon>Actinomycetota</taxon>
        <taxon>Actinomycetes</taxon>
        <taxon>Pseudonocardiales</taxon>
        <taxon>Pseudonocardiaceae</taxon>
        <taxon>Saccharothrix</taxon>
    </lineage>
</organism>
<name>A0A2P8IJD5_SACCR</name>
<feature type="transmembrane region" description="Helical" evidence="1">
    <location>
        <begin position="60"/>
        <end position="78"/>
    </location>
</feature>
<feature type="transmembrane region" description="Helical" evidence="1">
    <location>
        <begin position="90"/>
        <end position="109"/>
    </location>
</feature>
<feature type="transmembrane region" description="Helical" evidence="1">
    <location>
        <begin position="210"/>
        <end position="233"/>
    </location>
</feature>
<evidence type="ECO:0000313" key="3">
    <source>
        <dbReference type="Proteomes" id="UP000241118"/>
    </source>
</evidence>
<sequence>MADLLGDLADLRRRARADRHAYPFPLLFFGVASFLALPLYAPAEAPSRGLDVRHPVLLGVYWPVVLVAGGLATVWWYRRRGARVGIETSTRGYLGALAIGLSGPVVGWALDNLPFRFYSGTAAGLIVLAAATVLWRRRAPRVVTLTAAVLGTAVLQHDQPVIAQFIAIGLGLVVLAALERSTRFTTITAAYLVVLCVSAGFTPLEVSPPTTWSMGSVVLLPASVLVIGGLAGLRRE</sequence>
<dbReference type="EMBL" id="PYAX01000001">
    <property type="protein sequence ID" value="PSL58593.1"/>
    <property type="molecule type" value="Genomic_DNA"/>
</dbReference>
<feature type="transmembrane region" description="Helical" evidence="1">
    <location>
        <begin position="21"/>
        <end position="40"/>
    </location>
</feature>
<dbReference type="RefSeq" id="WP_106613861.1">
    <property type="nucleotide sequence ID" value="NZ_PYAX01000001.1"/>
</dbReference>
<gene>
    <name evidence="2" type="ORF">B0I31_101812</name>
</gene>
<keyword evidence="1" id="KW-1133">Transmembrane helix</keyword>
<keyword evidence="1" id="KW-0812">Transmembrane</keyword>
<keyword evidence="3" id="KW-1185">Reference proteome</keyword>
<proteinExistence type="predicted"/>
<dbReference type="Proteomes" id="UP000241118">
    <property type="component" value="Unassembled WGS sequence"/>
</dbReference>
<protein>
    <submittedName>
        <fullName evidence="2">Uncharacterized protein</fullName>
    </submittedName>
</protein>
<feature type="transmembrane region" description="Helical" evidence="1">
    <location>
        <begin position="185"/>
        <end position="204"/>
    </location>
</feature>
<reference evidence="2 3" key="1">
    <citation type="submission" date="2018-03" db="EMBL/GenBank/DDBJ databases">
        <title>Genomic Encyclopedia of Type Strains, Phase III (KMG-III): the genomes of soil and plant-associated and newly described type strains.</title>
        <authorList>
            <person name="Whitman W."/>
        </authorList>
    </citation>
    <scope>NUCLEOTIDE SEQUENCE [LARGE SCALE GENOMIC DNA]</scope>
    <source>
        <strain evidence="2 3">CGMCC 4.7097</strain>
    </source>
</reference>
<evidence type="ECO:0000313" key="2">
    <source>
        <dbReference type="EMBL" id="PSL58593.1"/>
    </source>
</evidence>
<feature type="transmembrane region" description="Helical" evidence="1">
    <location>
        <begin position="115"/>
        <end position="134"/>
    </location>
</feature>
<feature type="transmembrane region" description="Helical" evidence="1">
    <location>
        <begin position="161"/>
        <end position="178"/>
    </location>
</feature>
<comment type="caution">
    <text evidence="2">The sequence shown here is derived from an EMBL/GenBank/DDBJ whole genome shotgun (WGS) entry which is preliminary data.</text>
</comment>
<evidence type="ECO:0000256" key="1">
    <source>
        <dbReference type="SAM" id="Phobius"/>
    </source>
</evidence>
<feature type="transmembrane region" description="Helical" evidence="1">
    <location>
        <begin position="139"/>
        <end position="155"/>
    </location>
</feature>
<accession>A0A2P8IJD5</accession>
<dbReference type="OrthoDB" id="3379031at2"/>